<comment type="caution">
    <text evidence="8">The sequence shown here is derived from an EMBL/GenBank/DDBJ whole genome shotgun (WGS) entry which is preliminary data.</text>
</comment>
<comment type="similarity">
    <text evidence="2">Belongs to the phage GPA family.</text>
</comment>
<evidence type="ECO:0000256" key="4">
    <source>
        <dbReference type="ARBA" id="ARBA00022722"/>
    </source>
</evidence>
<keyword evidence="9" id="KW-1185">Reference proteome</keyword>
<keyword evidence="6" id="KW-0378">Hydrolase</keyword>
<dbReference type="AlphaFoldDB" id="A0A292YD68"/>
<keyword evidence="5" id="KW-0255">Endonuclease</keyword>
<name>A0A292YD68_9BACT</name>
<dbReference type="Proteomes" id="UP000217944">
    <property type="component" value="Unassembled WGS sequence"/>
</dbReference>
<evidence type="ECO:0000256" key="3">
    <source>
        <dbReference type="ARBA" id="ARBA00022705"/>
    </source>
</evidence>
<evidence type="ECO:0000256" key="6">
    <source>
        <dbReference type="ARBA" id="ARBA00022801"/>
    </source>
</evidence>
<feature type="domain" description="Replication gene A protein-like" evidence="7">
    <location>
        <begin position="35"/>
        <end position="226"/>
    </location>
</feature>
<accession>A0A292YD68</accession>
<evidence type="ECO:0000256" key="2">
    <source>
        <dbReference type="ARBA" id="ARBA00009260"/>
    </source>
</evidence>
<dbReference type="GO" id="GO:0004519">
    <property type="term" value="F:endonuclease activity"/>
    <property type="evidence" value="ECO:0007669"/>
    <property type="project" value="UniProtKB-KW"/>
</dbReference>
<sequence>MNIMEVLDSFGKYKYDYGLTKDDIQFAIEKVERAKFFLDNQIINLPDGRPATLSQVVSNWYVNPHRYVSEIKHRIYSLHNYAVAKDLVPVFITMTLPTEYHRYKFITLKNGKEVKVKNNNFNSEFSDLTPRDLVQILNNNFKKMMNLRAFRDIDKNKRLYFKVIEPHKTGDPHLHAMLYIPKDNVCKFWSNFIYLCKEKLKIQYDIQINILNPVNYMIKYILKTIDDYRFENTKLFQYSPLALWYIRWGIRRFSMSRNFVRIDLYRRFNGKYTLNELTNLVKNGVIEYFRNLKNQITDIFLNDEIIGSINLWTKKDYFDYNPPFQMPKLREKSIPVYDENNKIIGYTNGCEYKEINSDFNIKPLSKMTRLELVQYENDLLNEFDNPFLDEEDLDILVDKYVIFNKYVDEDYNYQEVPNFWLRGEDLNLRPSGYEPDELPGCSTPRQLAGLGGFEPPNAGVKVQCLTAWRQPIIFG</sequence>
<evidence type="ECO:0000256" key="1">
    <source>
        <dbReference type="ARBA" id="ARBA00003293"/>
    </source>
</evidence>
<evidence type="ECO:0000256" key="5">
    <source>
        <dbReference type="ARBA" id="ARBA00022759"/>
    </source>
</evidence>
<keyword evidence="3" id="KW-0235">DNA replication</keyword>
<evidence type="ECO:0000313" key="8">
    <source>
        <dbReference type="EMBL" id="GAX87351.1"/>
    </source>
</evidence>
<dbReference type="GO" id="GO:0016787">
    <property type="term" value="F:hydrolase activity"/>
    <property type="evidence" value="ECO:0007669"/>
    <property type="project" value="UniProtKB-KW"/>
</dbReference>
<organism evidence="8 9">
    <name type="scientific">Lebetimonas natsushimae</name>
    <dbReference type="NCBI Taxonomy" id="1936991"/>
    <lineage>
        <taxon>Bacteria</taxon>
        <taxon>Pseudomonadati</taxon>
        <taxon>Campylobacterota</taxon>
        <taxon>Epsilonproteobacteria</taxon>
        <taxon>Nautiliales</taxon>
        <taxon>Nautiliaceae</taxon>
        <taxon>Lebetimonas</taxon>
    </lineage>
</organism>
<evidence type="ECO:0000313" key="9">
    <source>
        <dbReference type="Proteomes" id="UP000217944"/>
    </source>
</evidence>
<proteinExistence type="inferred from homology"/>
<dbReference type="Pfam" id="PF05840">
    <property type="entry name" value="Phage_GPA"/>
    <property type="match status" value="1"/>
</dbReference>
<protein>
    <submittedName>
        <fullName evidence="8">Bacteriophage replication gene A protein</fullName>
    </submittedName>
</protein>
<reference evidence="8 9" key="1">
    <citation type="journal article" date="2017" name="Syst. Appl. Microbiol.">
        <title>Lebetimonas natsushimae sp. nov., a novel strictly anaerobic, moderately thermophilic chemoautotroph isolated from a deep-sea hydrothermal vent polychaete nest in the Mid-Okinawa Trough.</title>
        <authorList>
            <person name="Nagata R."/>
            <person name="Takaki Y."/>
            <person name="Tame A."/>
            <person name="Nunoura T."/>
            <person name="Muto H."/>
            <person name="Mino S."/>
            <person name="Sawayama S."/>
            <person name="Takai K."/>
            <person name="Nakagawa S."/>
        </authorList>
    </citation>
    <scope>NUCLEOTIDE SEQUENCE [LARGE SCALE GENOMIC DNA]</scope>
    <source>
        <strain evidence="8 9">HS1857</strain>
    </source>
</reference>
<evidence type="ECO:0000259" key="7">
    <source>
        <dbReference type="Pfam" id="PF05840"/>
    </source>
</evidence>
<dbReference type="GO" id="GO:0006260">
    <property type="term" value="P:DNA replication"/>
    <property type="evidence" value="ECO:0007669"/>
    <property type="project" value="UniProtKB-KW"/>
</dbReference>
<comment type="function">
    <text evidence="1">Possible endonuclease which induces a single-strand cut and initiates DNA replication.</text>
</comment>
<dbReference type="AntiFam" id="ANF00011">
    <property type="entry name" value="tRNA translation"/>
</dbReference>
<dbReference type="InterPro" id="IPR008766">
    <property type="entry name" value="Replication_gene_A-like"/>
</dbReference>
<gene>
    <name evidence="8" type="ORF">LNAT_P0646</name>
</gene>
<keyword evidence="4" id="KW-0540">Nuclease</keyword>
<dbReference type="EMBL" id="BDME01000001">
    <property type="protein sequence ID" value="GAX87351.1"/>
    <property type="molecule type" value="Genomic_DNA"/>
</dbReference>